<evidence type="ECO:0000313" key="2">
    <source>
        <dbReference type="Proteomes" id="UP000197019"/>
    </source>
</evidence>
<name>A0A1Z4BVQ7_9GAMM</name>
<accession>A0A1Z4BVQ7</accession>
<evidence type="ECO:0000313" key="1">
    <source>
        <dbReference type="EMBL" id="ASF45333.1"/>
    </source>
</evidence>
<protein>
    <recommendedName>
        <fullName evidence="3">RHS repeat-associated core domain-containing protein</fullName>
    </recommendedName>
</protein>
<proteinExistence type="predicted"/>
<dbReference type="RefSeq" id="WP_088618215.1">
    <property type="nucleotide sequence ID" value="NZ_CP022129.1"/>
</dbReference>
<dbReference type="Proteomes" id="UP000197019">
    <property type="component" value="Chromosome"/>
</dbReference>
<gene>
    <name evidence="1" type="ORF">CEK71_04215</name>
</gene>
<dbReference type="KEGG" id="mpsy:CEK71_04215"/>
<dbReference type="AlphaFoldDB" id="A0A1Z4BVQ7"/>
<dbReference type="Gene3D" id="2.180.10.10">
    <property type="entry name" value="RHS repeat-associated core"/>
    <property type="match status" value="1"/>
</dbReference>
<keyword evidence="2" id="KW-1185">Reference proteome</keyword>
<sequence length="172" mass="19150">MTLRQTCRQQPQAFIYGVKSRLSGISKSAAYRYGSNALSLHVKNQPYPEHGRVYGYGQTNHLIGEYDNNGARQAEHIWLGDLPVAMLAGGGAIFPVLSDHLGTPRQIIDGNKQVRWQWDNLDPFGANAPNTNPAGVGGFGYNLRFPGQYVDGESGLFYNYHYTYGYLVCKRC</sequence>
<organism evidence="1 2">
    <name type="scientific">Methylovulum psychrotolerans</name>
    <dbReference type="NCBI Taxonomy" id="1704499"/>
    <lineage>
        <taxon>Bacteria</taxon>
        <taxon>Pseudomonadati</taxon>
        <taxon>Pseudomonadota</taxon>
        <taxon>Gammaproteobacteria</taxon>
        <taxon>Methylococcales</taxon>
        <taxon>Methylococcaceae</taxon>
        <taxon>Methylovulum</taxon>
    </lineage>
</organism>
<dbReference type="EMBL" id="CP022129">
    <property type="protein sequence ID" value="ASF45333.1"/>
    <property type="molecule type" value="Genomic_DNA"/>
</dbReference>
<evidence type="ECO:0008006" key="3">
    <source>
        <dbReference type="Google" id="ProtNLM"/>
    </source>
</evidence>
<reference evidence="1 2" key="1">
    <citation type="submission" date="2017-06" db="EMBL/GenBank/DDBJ databases">
        <title>Genome Sequencing of the methanotroph Methylovulum psychrotolerants str. HV10-M2 isolated from a high-altitude environment.</title>
        <authorList>
            <person name="Mateos-Rivera A."/>
        </authorList>
    </citation>
    <scope>NUCLEOTIDE SEQUENCE [LARGE SCALE GENOMIC DNA]</scope>
    <source>
        <strain evidence="1 2">HV10_M2</strain>
    </source>
</reference>
<dbReference type="OrthoDB" id="5570486at2"/>